<reference evidence="1 2" key="1">
    <citation type="submission" date="2013-12" db="EMBL/GenBank/DDBJ databases">
        <title>NBRP : Genome information of microbial organism related human and environment.</title>
        <authorList>
            <person name="Hattori M."/>
            <person name="Oshima K."/>
            <person name="Inaba H."/>
            <person name="Suda W."/>
            <person name="Sakamoto M."/>
            <person name="Iino T."/>
            <person name="Kitahara M."/>
            <person name="Oshida Y."/>
            <person name="Iida T."/>
            <person name="Kudo T."/>
            <person name="Itoh T."/>
            <person name="Ahmed I."/>
            <person name="Ohkuma M."/>
        </authorList>
    </citation>
    <scope>NUCLEOTIDE SEQUENCE [LARGE SCALE GENOMIC DNA]</scope>
    <source>
        <strain evidence="1 2">JCM 21738</strain>
    </source>
</reference>
<evidence type="ECO:0000313" key="2">
    <source>
        <dbReference type="Proteomes" id="UP000018949"/>
    </source>
</evidence>
<name>W4RVW7_9BACI</name>
<gene>
    <name evidence="1" type="ORF">JCM21738_5540</name>
</gene>
<accession>W4RVW7</accession>
<keyword evidence="2" id="KW-1185">Reference proteome</keyword>
<comment type="caution">
    <text evidence="1">The sequence shown here is derived from an EMBL/GenBank/DDBJ whole genome shotgun (WGS) entry which is preliminary data.</text>
</comment>
<dbReference type="EMBL" id="BAUW01000189">
    <property type="protein sequence ID" value="GAE48421.1"/>
    <property type="molecule type" value="Genomic_DNA"/>
</dbReference>
<proteinExistence type="predicted"/>
<sequence>MYIQHTYAMIRGKGTEMASLYLSSEQWIDEQGYARDTFEDFIIETCHPMDNLRPPKVQKAQGEEVIG</sequence>
<dbReference type="RefSeq" id="WP_023614680.1">
    <property type="nucleotide sequence ID" value="NZ_BAUW01000189.1"/>
</dbReference>
<evidence type="ECO:0000313" key="1">
    <source>
        <dbReference type="EMBL" id="GAE48421.1"/>
    </source>
</evidence>
<protein>
    <submittedName>
        <fullName evidence="1">Uncharacterized protein</fullName>
    </submittedName>
</protein>
<dbReference type="Proteomes" id="UP000018949">
    <property type="component" value="Unassembled WGS sequence"/>
</dbReference>
<dbReference type="AlphaFoldDB" id="W4RVW7"/>
<organism evidence="1 2">
    <name type="scientific">Mesobacillus boroniphilus JCM 21738</name>
    <dbReference type="NCBI Taxonomy" id="1294265"/>
    <lineage>
        <taxon>Bacteria</taxon>
        <taxon>Bacillati</taxon>
        <taxon>Bacillota</taxon>
        <taxon>Bacilli</taxon>
        <taxon>Bacillales</taxon>
        <taxon>Bacillaceae</taxon>
        <taxon>Mesobacillus</taxon>
    </lineage>
</organism>